<dbReference type="Proteomes" id="UP000727993">
    <property type="component" value="Unassembled WGS sequence"/>
</dbReference>
<feature type="region of interest" description="Disordered" evidence="6">
    <location>
        <begin position="1"/>
        <end position="40"/>
    </location>
</feature>
<dbReference type="GO" id="GO:0043190">
    <property type="term" value="C:ATP-binding cassette (ABC) transporter complex"/>
    <property type="evidence" value="ECO:0007669"/>
    <property type="project" value="InterPro"/>
</dbReference>
<evidence type="ECO:0000256" key="4">
    <source>
        <dbReference type="ARBA" id="ARBA00023136"/>
    </source>
</evidence>
<keyword evidence="3 5" id="KW-1133">Transmembrane helix</keyword>
<name>A0A936TE53_9ACTN</name>
<dbReference type="AlphaFoldDB" id="A0A936TE53"/>
<proteinExistence type="inferred from homology"/>
<feature type="transmembrane region" description="Helical" evidence="5">
    <location>
        <begin position="97"/>
        <end position="122"/>
    </location>
</feature>
<feature type="transmembrane region" description="Helical" evidence="5">
    <location>
        <begin position="273"/>
        <end position="295"/>
    </location>
</feature>
<gene>
    <name evidence="8" type="ORF">IPN02_05630</name>
</gene>
<organism evidence="8 9">
    <name type="scientific">Candidatus Neomicrothrix subdominans</name>
    <dbReference type="NCBI Taxonomy" id="2954438"/>
    <lineage>
        <taxon>Bacteria</taxon>
        <taxon>Bacillati</taxon>
        <taxon>Actinomycetota</taxon>
        <taxon>Acidimicrobiia</taxon>
        <taxon>Acidimicrobiales</taxon>
        <taxon>Microthrixaceae</taxon>
        <taxon>Candidatus Neomicrothrix</taxon>
    </lineage>
</organism>
<dbReference type="PIRSF" id="PIRSF006648">
    <property type="entry name" value="DrrB"/>
    <property type="match status" value="1"/>
</dbReference>
<evidence type="ECO:0000256" key="1">
    <source>
        <dbReference type="ARBA" id="ARBA00004141"/>
    </source>
</evidence>
<reference evidence="8 9" key="1">
    <citation type="submission" date="2020-10" db="EMBL/GenBank/DDBJ databases">
        <title>Connecting structure to function with the recovery of over 1000 high-quality activated sludge metagenome-assembled genomes encoding full-length rRNA genes using long-read sequencing.</title>
        <authorList>
            <person name="Singleton C.M."/>
            <person name="Petriglieri F."/>
            <person name="Kristensen J.M."/>
            <person name="Kirkegaard R.H."/>
            <person name="Michaelsen T.Y."/>
            <person name="Andersen M.H."/>
            <person name="Karst S.M."/>
            <person name="Dueholm M.S."/>
            <person name="Nielsen P.H."/>
            <person name="Albertsen M."/>
        </authorList>
    </citation>
    <scope>NUCLEOTIDE SEQUENCE [LARGE SCALE GENOMIC DNA]</scope>
    <source>
        <strain evidence="8">Lyne_18-Q3-R50-59_MAXAC.006</strain>
    </source>
</reference>
<feature type="transmembrane region" description="Helical" evidence="5">
    <location>
        <begin position="66"/>
        <end position="85"/>
    </location>
</feature>
<comment type="caution">
    <text evidence="8">The sequence shown here is derived from an EMBL/GenBank/DDBJ whole genome shotgun (WGS) entry which is preliminary data.</text>
</comment>
<feature type="domain" description="ABC transmembrane type-2" evidence="7">
    <location>
        <begin position="65"/>
        <end position="300"/>
    </location>
</feature>
<dbReference type="GO" id="GO:0140359">
    <property type="term" value="F:ABC-type transporter activity"/>
    <property type="evidence" value="ECO:0007669"/>
    <property type="project" value="InterPro"/>
</dbReference>
<dbReference type="PANTHER" id="PTHR43229:SF2">
    <property type="entry name" value="NODULATION PROTEIN J"/>
    <property type="match status" value="1"/>
</dbReference>
<feature type="compositionally biased region" description="Low complexity" evidence="6">
    <location>
        <begin position="1"/>
        <end position="30"/>
    </location>
</feature>
<keyword evidence="5" id="KW-1003">Cell membrane</keyword>
<comment type="subcellular location">
    <subcellularLocation>
        <location evidence="5">Cell membrane</location>
        <topology evidence="5">Multi-pass membrane protein</topology>
    </subcellularLocation>
    <subcellularLocation>
        <location evidence="1">Membrane</location>
        <topology evidence="1">Multi-pass membrane protein</topology>
    </subcellularLocation>
</comment>
<feature type="transmembrane region" description="Helical" evidence="5">
    <location>
        <begin position="216"/>
        <end position="238"/>
    </location>
</feature>
<evidence type="ECO:0000259" key="7">
    <source>
        <dbReference type="PROSITE" id="PS51012"/>
    </source>
</evidence>
<evidence type="ECO:0000256" key="6">
    <source>
        <dbReference type="SAM" id="MobiDB-lite"/>
    </source>
</evidence>
<keyword evidence="4 5" id="KW-0472">Membrane</keyword>
<keyword evidence="5" id="KW-0813">Transport</keyword>
<evidence type="ECO:0000313" key="8">
    <source>
        <dbReference type="EMBL" id="MBK9296339.1"/>
    </source>
</evidence>
<dbReference type="PROSITE" id="PS51012">
    <property type="entry name" value="ABC_TM2"/>
    <property type="match status" value="1"/>
</dbReference>
<dbReference type="InterPro" id="IPR051784">
    <property type="entry name" value="Nod_factor_ABC_transporter"/>
</dbReference>
<dbReference type="InterPro" id="IPR013525">
    <property type="entry name" value="ABC2_TM"/>
</dbReference>
<evidence type="ECO:0000256" key="5">
    <source>
        <dbReference type="RuleBase" id="RU361157"/>
    </source>
</evidence>
<keyword evidence="2 5" id="KW-0812">Transmembrane</keyword>
<evidence type="ECO:0000256" key="2">
    <source>
        <dbReference type="ARBA" id="ARBA00022692"/>
    </source>
</evidence>
<dbReference type="EMBL" id="JADJZA010000001">
    <property type="protein sequence ID" value="MBK9296339.1"/>
    <property type="molecule type" value="Genomic_DNA"/>
</dbReference>
<dbReference type="InterPro" id="IPR000412">
    <property type="entry name" value="ABC_2_transport"/>
</dbReference>
<accession>A0A936TE53</accession>
<dbReference type="Pfam" id="PF01061">
    <property type="entry name" value="ABC2_membrane"/>
    <property type="match status" value="1"/>
</dbReference>
<feature type="transmembrane region" description="Helical" evidence="5">
    <location>
        <begin position="143"/>
        <end position="171"/>
    </location>
</feature>
<dbReference type="InterPro" id="IPR047817">
    <property type="entry name" value="ABC2_TM_bact-type"/>
</dbReference>
<feature type="transmembrane region" description="Helical" evidence="5">
    <location>
        <begin position="177"/>
        <end position="204"/>
    </location>
</feature>
<evidence type="ECO:0000313" key="9">
    <source>
        <dbReference type="Proteomes" id="UP000727993"/>
    </source>
</evidence>
<comment type="similarity">
    <text evidence="5">Belongs to the ABC-2 integral membrane protein family.</text>
</comment>
<dbReference type="PANTHER" id="PTHR43229">
    <property type="entry name" value="NODULATION PROTEIN J"/>
    <property type="match status" value="1"/>
</dbReference>
<evidence type="ECO:0000256" key="3">
    <source>
        <dbReference type="ARBA" id="ARBA00022989"/>
    </source>
</evidence>
<sequence>MTVDTNTSPTGTSPGGTSPTRTTPNSTADLARPRADRPATTGAGFVVTSMESARRTVLQFFRTPQVLVMSTVQGAMFLFMFRYVFGGAISTGGDLSYVNFLVPGFLVTVILWTGMGAASGVAEDSASGVYDRMRSLPVPRSAVMVGRALADIGLVSWGVLTTAIIGFLIGFRPDGSVLAVLAGFGLIIVASGAFAWVFIVLGLVSGNAQAAQGMSMLIIPFSFISSANVPVSSMPGWMQPFAANQPISVIINAVRSLMVGGTDVVGIGHTTTYWVALSLVWSAGIALVFATVATLRFGRRR</sequence>
<protein>
    <recommendedName>
        <fullName evidence="5">Transport permease protein</fullName>
    </recommendedName>
</protein>